<evidence type="ECO:0000256" key="3">
    <source>
        <dbReference type="ARBA" id="ARBA00022792"/>
    </source>
</evidence>
<feature type="non-terminal residue" evidence="8">
    <location>
        <position position="201"/>
    </location>
</feature>
<keyword evidence="6" id="KW-0472">Membrane</keyword>
<dbReference type="Proteomes" id="UP000837857">
    <property type="component" value="Chromosome 26"/>
</dbReference>
<protein>
    <recommendedName>
        <fullName evidence="7">MICOS complex subunit MIC60</fullName>
    </recommendedName>
    <alternativeName>
        <fullName evidence="7">Mitofilin</fullName>
    </alternativeName>
</protein>
<evidence type="ECO:0000256" key="4">
    <source>
        <dbReference type="ARBA" id="ARBA00022989"/>
    </source>
</evidence>
<comment type="subcellular location">
    <subcellularLocation>
        <location evidence="7">Mitochondrion inner membrane</location>
        <topology evidence="7">Single-pass membrane protein</topology>
    </subcellularLocation>
</comment>
<comment type="similarity">
    <text evidence="1 7">Belongs to the MICOS complex subunit Mic60 family.</text>
</comment>
<evidence type="ECO:0000256" key="1">
    <source>
        <dbReference type="ARBA" id="ARBA00010877"/>
    </source>
</evidence>
<keyword evidence="3 7" id="KW-0999">Mitochondrion inner membrane</keyword>
<dbReference type="EMBL" id="OW152838">
    <property type="protein sequence ID" value="CAH2059467.1"/>
    <property type="molecule type" value="Genomic_DNA"/>
</dbReference>
<evidence type="ECO:0000313" key="8">
    <source>
        <dbReference type="EMBL" id="CAH2059467.1"/>
    </source>
</evidence>
<reference evidence="8" key="1">
    <citation type="submission" date="2022-03" db="EMBL/GenBank/DDBJ databases">
        <authorList>
            <person name="Martin H S."/>
        </authorList>
    </citation>
    <scope>NUCLEOTIDE SEQUENCE</scope>
</reference>
<dbReference type="PANTHER" id="PTHR15415">
    <property type="entry name" value="MITOFILIN"/>
    <property type="match status" value="1"/>
</dbReference>
<proteinExistence type="inferred from homology"/>
<organism evidence="8 9">
    <name type="scientific">Iphiclides podalirius</name>
    <name type="common">scarce swallowtail</name>
    <dbReference type="NCBI Taxonomy" id="110791"/>
    <lineage>
        <taxon>Eukaryota</taxon>
        <taxon>Metazoa</taxon>
        <taxon>Ecdysozoa</taxon>
        <taxon>Arthropoda</taxon>
        <taxon>Hexapoda</taxon>
        <taxon>Insecta</taxon>
        <taxon>Pterygota</taxon>
        <taxon>Neoptera</taxon>
        <taxon>Endopterygota</taxon>
        <taxon>Lepidoptera</taxon>
        <taxon>Glossata</taxon>
        <taxon>Ditrysia</taxon>
        <taxon>Papilionoidea</taxon>
        <taxon>Papilionidae</taxon>
        <taxon>Papilioninae</taxon>
        <taxon>Iphiclides</taxon>
    </lineage>
</organism>
<keyword evidence="9" id="KW-1185">Reference proteome</keyword>
<evidence type="ECO:0000256" key="6">
    <source>
        <dbReference type="ARBA" id="ARBA00023136"/>
    </source>
</evidence>
<dbReference type="InterPro" id="IPR019133">
    <property type="entry name" value="MIC60"/>
</dbReference>
<evidence type="ECO:0000256" key="5">
    <source>
        <dbReference type="ARBA" id="ARBA00023128"/>
    </source>
</evidence>
<accession>A0ABN8IMF6</accession>
<keyword evidence="2 7" id="KW-0812">Transmembrane</keyword>
<keyword evidence="4" id="KW-1133">Transmembrane helix</keyword>
<gene>
    <name evidence="8" type="ORF">IPOD504_LOCUS10881</name>
</gene>
<evidence type="ECO:0000313" key="9">
    <source>
        <dbReference type="Proteomes" id="UP000837857"/>
    </source>
</evidence>
<keyword evidence="5 7" id="KW-0496">Mitochondrion</keyword>
<comment type="subunit">
    <text evidence="7">Component of the mitochondrial contact site and cristae organizing system (MICOS) complex.</text>
</comment>
<dbReference type="Pfam" id="PF09731">
    <property type="entry name" value="Mitofilin"/>
    <property type="match status" value="1"/>
</dbReference>
<name>A0ABN8IMF6_9NEOP</name>
<dbReference type="PANTHER" id="PTHR15415:SF7">
    <property type="entry name" value="MICOS COMPLEX SUBUNIT MIC60"/>
    <property type="match status" value="1"/>
</dbReference>
<evidence type="ECO:0000256" key="7">
    <source>
        <dbReference type="RuleBase" id="RU363000"/>
    </source>
</evidence>
<sequence length="201" mass="22113">MAAKLKILEDKLAAHLKAERDTKRSQELWAAGASLLAATKKGCPCVKVDRQLKAIQKASGDEDKLVTTIMKTIPKAAWEKGVVTESVLKEQYYKMEKIALKVSLVEQEGSPLPVSGIPQIEVDKPPKEPSKDLDTFDLLQRARFWIERGDLAMALRYVASLEGASLVAAETWLKAARTYLEIRQAAEAVVAHAAALGLQYI</sequence>
<evidence type="ECO:0000256" key="2">
    <source>
        <dbReference type="ARBA" id="ARBA00022692"/>
    </source>
</evidence>
<comment type="function">
    <text evidence="7">Component of the MICOS complex, a large protein complex of the mitochondrial inner membrane that plays crucial roles in the maintenance of crista junctions, inner membrane architecture, and formation of contact sites to the outer membrane.</text>
</comment>